<evidence type="ECO:0000256" key="2">
    <source>
        <dbReference type="ARBA" id="ARBA00023136"/>
    </source>
</evidence>
<dbReference type="InterPro" id="IPR036942">
    <property type="entry name" value="Beta-barrel_TonB_sf"/>
</dbReference>
<dbReference type="InterPro" id="IPR000531">
    <property type="entry name" value="Beta-barrel_TonB"/>
</dbReference>
<organism evidence="5 6">
    <name type="scientific">Candidatus Cryptobacteroides faecigallinarum</name>
    <dbReference type="NCBI Taxonomy" id="2840763"/>
    <lineage>
        <taxon>Bacteria</taxon>
        <taxon>Pseudomonadati</taxon>
        <taxon>Bacteroidota</taxon>
        <taxon>Bacteroidia</taxon>
        <taxon>Bacteroidales</taxon>
        <taxon>Candidatus Cryptobacteroides</taxon>
    </lineage>
</organism>
<feature type="domain" description="TonB-dependent receptor-like beta-barrel" evidence="4">
    <location>
        <begin position="129"/>
        <end position="665"/>
    </location>
</feature>
<keyword evidence="2" id="KW-0472">Membrane</keyword>
<dbReference type="NCBIfam" id="TIGR04056">
    <property type="entry name" value="OMP_RagA_SusC"/>
    <property type="match status" value="1"/>
</dbReference>
<evidence type="ECO:0000259" key="4">
    <source>
        <dbReference type="Pfam" id="PF00593"/>
    </source>
</evidence>
<dbReference type="EMBL" id="JADIMD010000059">
    <property type="protein sequence ID" value="MBO8474490.1"/>
    <property type="molecule type" value="Genomic_DNA"/>
</dbReference>
<reference evidence="5" key="1">
    <citation type="submission" date="2020-10" db="EMBL/GenBank/DDBJ databases">
        <authorList>
            <person name="Gilroy R."/>
        </authorList>
    </citation>
    <scope>NUCLEOTIDE SEQUENCE</scope>
    <source>
        <strain evidence="5">B1-13419</strain>
    </source>
</reference>
<reference evidence="5" key="2">
    <citation type="journal article" date="2021" name="PeerJ">
        <title>Extensive microbial diversity within the chicken gut microbiome revealed by metagenomics and culture.</title>
        <authorList>
            <person name="Gilroy R."/>
            <person name="Ravi A."/>
            <person name="Getino M."/>
            <person name="Pursley I."/>
            <person name="Horton D.L."/>
            <person name="Alikhan N.F."/>
            <person name="Baker D."/>
            <person name="Gharbi K."/>
            <person name="Hall N."/>
            <person name="Watson M."/>
            <person name="Adriaenssens E.M."/>
            <person name="Foster-Nyarko E."/>
            <person name="Jarju S."/>
            <person name="Secka A."/>
            <person name="Antonio M."/>
            <person name="Oren A."/>
            <person name="Chaudhuri R.R."/>
            <person name="La Ragione R."/>
            <person name="Hildebrand F."/>
            <person name="Pallen M.J."/>
        </authorList>
    </citation>
    <scope>NUCLEOTIDE SEQUENCE</scope>
    <source>
        <strain evidence="5">B1-13419</strain>
    </source>
</reference>
<protein>
    <submittedName>
        <fullName evidence="5">SusC/RagA family TonB-linked outer membrane protein</fullName>
    </submittedName>
</protein>
<name>A0A9D9ILL7_9BACT</name>
<sequence>YTDWNDELFNTGVNQNYQLSLSNGNDKFRYFISATHTDEKGIVNKAYFRRTGVRANIDSDMFKWLTMNMNFSYTHNAGRTVYESRSSLRAGSILLAVNTPPFMQVWDPDVPGQYDEDAYGSRIMNPMAANAADMTYQTDRVVGSLGLDFKITRNLSFKTTYSIDLNNSRDDYYLDPVSTSDGRSTKGAVSEGTSRNLEWLFENVLSYDNTFNLKHKFSAMAGATLQHAQWNGNNLAGFDLPEAYPQIHSVAAANQLNGDEIWSSAGAWSLASFIARVSYSYDDKYLLTVNCRADGSSRFAPAERWGIFPSVSAGWRISSENWMSGTKDVLDDLKIRAGWGMNGNQGGIGNYDYLAYMNAVKVLPSEDNAYPGLAFSPNTLANTELSWEKTTQYNVGVDVSLFKERIVFNADAYIKRTTDLLLTIPLPDNMNYPGGITRNDGEMINKGMEFALSTVNFDKEFRWTTDFNISFNKNEVKKLGLNKVYYYASTYTTGEPAIVLKEGLPLGSFYGYISNGVDPETGDLMYVDVSDNGSIGPEDRTVIGCAQPKFIYGFTNDFSYKGITLSIFFQGSYGNEIFNASRIETEGMFDFRNQSTAVLRRWKRPGMITDVPRVGNVDNIKNSTRFIEDGSYLRLKNVTLAYSLPKKILSKATISELQFYITAQNLLTFTKYSGYDPEVNAYGTSSTELGVDYGTYPQSRTFIFGVNIQF</sequence>
<accession>A0A9D9ILL7</accession>
<keyword evidence="3" id="KW-0998">Cell outer membrane</keyword>
<comment type="caution">
    <text evidence="5">The sequence shown here is derived from an EMBL/GenBank/DDBJ whole genome shotgun (WGS) entry which is preliminary data.</text>
</comment>
<evidence type="ECO:0000256" key="1">
    <source>
        <dbReference type="ARBA" id="ARBA00004442"/>
    </source>
</evidence>
<dbReference type="GO" id="GO:0009279">
    <property type="term" value="C:cell outer membrane"/>
    <property type="evidence" value="ECO:0007669"/>
    <property type="project" value="UniProtKB-SubCell"/>
</dbReference>
<dbReference type="InterPro" id="IPR023996">
    <property type="entry name" value="TonB-dep_OMP_SusC/RagA"/>
</dbReference>
<feature type="non-terminal residue" evidence="5">
    <location>
        <position position="1"/>
    </location>
</feature>
<gene>
    <name evidence="5" type="ORF">IAB91_04255</name>
</gene>
<comment type="subcellular location">
    <subcellularLocation>
        <location evidence="1">Cell outer membrane</location>
    </subcellularLocation>
</comment>
<dbReference type="Proteomes" id="UP000823757">
    <property type="component" value="Unassembled WGS sequence"/>
</dbReference>
<dbReference type="Gene3D" id="2.40.170.20">
    <property type="entry name" value="TonB-dependent receptor, beta-barrel domain"/>
    <property type="match status" value="1"/>
</dbReference>
<evidence type="ECO:0000313" key="5">
    <source>
        <dbReference type="EMBL" id="MBO8474490.1"/>
    </source>
</evidence>
<proteinExistence type="predicted"/>
<dbReference type="Pfam" id="PF00593">
    <property type="entry name" value="TonB_dep_Rec_b-barrel"/>
    <property type="match status" value="1"/>
</dbReference>
<dbReference type="SUPFAM" id="SSF56935">
    <property type="entry name" value="Porins"/>
    <property type="match status" value="1"/>
</dbReference>
<evidence type="ECO:0000256" key="3">
    <source>
        <dbReference type="ARBA" id="ARBA00023237"/>
    </source>
</evidence>
<dbReference type="AlphaFoldDB" id="A0A9D9ILL7"/>
<evidence type="ECO:0000313" key="6">
    <source>
        <dbReference type="Proteomes" id="UP000823757"/>
    </source>
</evidence>